<evidence type="ECO:0000313" key="1">
    <source>
        <dbReference type="EMBL" id="MDF6102476.1"/>
    </source>
</evidence>
<protein>
    <submittedName>
        <fullName evidence="1">Uncharacterized protein</fullName>
    </submittedName>
</protein>
<keyword evidence="2" id="KW-1185">Reference proteome</keyword>
<accession>A0ABT6BXC5</accession>
<evidence type="ECO:0000313" key="2">
    <source>
        <dbReference type="Proteomes" id="UP001152308"/>
    </source>
</evidence>
<comment type="caution">
    <text evidence="1">The sequence shown here is derived from an EMBL/GenBank/DDBJ whole genome shotgun (WGS) entry which is preliminary data.</text>
</comment>
<reference evidence="1" key="1">
    <citation type="journal article" date="2022" name="Data Brief">
        <title>Draft genome sequence data of Gordonia hongkongensis strain EUFUS-Z928 isolated from the octocoral Eunicea fusca.</title>
        <authorList>
            <person name="Sanchez-Suarez J."/>
            <person name="Diaz L."/>
            <person name="Melo-Bolivar J."/>
            <person name="Villamil L."/>
        </authorList>
    </citation>
    <scope>NUCLEOTIDE SEQUENCE</scope>
    <source>
        <strain evidence="1">EUFUS-Z928</strain>
    </source>
</reference>
<gene>
    <name evidence="1" type="ORF">L2299_15585</name>
</gene>
<organism evidence="1 2">
    <name type="scientific">Gordonia hongkongensis</name>
    <dbReference type="NCBI Taxonomy" id="1701090"/>
    <lineage>
        <taxon>Bacteria</taxon>
        <taxon>Bacillati</taxon>
        <taxon>Actinomycetota</taxon>
        <taxon>Actinomycetes</taxon>
        <taxon>Mycobacteriales</taxon>
        <taxon>Gordoniaceae</taxon>
        <taxon>Gordonia</taxon>
    </lineage>
</organism>
<proteinExistence type="predicted"/>
<dbReference type="Proteomes" id="UP001152308">
    <property type="component" value="Unassembled WGS sequence"/>
</dbReference>
<name>A0ABT6BXC5_9ACTN</name>
<sequence>MPFAHPDLFEDVIGVVVEEVMMAGYLTGGRPVAKSPETSGGPFLVVSALSVLDGRVLFHS</sequence>
<dbReference type="RefSeq" id="WP_277244075.1">
    <property type="nucleotide sequence ID" value="NZ_CBDRNE010000018.1"/>
</dbReference>
<reference evidence="1" key="2">
    <citation type="submission" date="2022-01" db="EMBL/GenBank/DDBJ databases">
        <authorList>
            <person name="Sanchez-Suarez J."/>
            <person name="Villamil L."/>
            <person name="Diaz L.E."/>
        </authorList>
    </citation>
    <scope>NUCLEOTIDE SEQUENCE</scope>
    <source>
        <strain evidence="1">EUFUS-Z928</strain>
    </source>
</reference>
<dbReference type="EMBL" id="JAKJLQ010000011">
    <property type="protein sequence ID" value="MDF6102476.1"/>
    <property type="molecule type" value="Genomic_DNA"/>
</dbReference>